<dbReference type="Gene3D" id="1.25.40.10">
    <property type="entry name" value="Tetratricopeptide repeat domain"/>
    <property type="match status" value="1"/>
</dbReference>
<dbReference type="GO" id="GO:0000132">
    <property type="term" value="P:establishment of mitotic spindle orientation"/>
    <property type="evidence" value="ECO:0007669"/>
    <property type="project" value="TreeGrafter"/>
</dbReference>
<dbReference type="PANTHER" id="PTHR45954">
    <property type="entry name" value="LD33695P"/>
    <property type="match status" value="1"/>
</dbReference>
<sequence length="383" mass="41021">MLARKLGVSPDYLETGSELGDVARRELRLADAELRLRLEGDAPGEITGLLSEARTAGDETSAVRAEIVLGLAAAARGEHALAIELLERAITSELVTAASRPDVFATLGHSYSMAGDPRRAADLFERTLTDLKQLAPDDSASRVRFSTYLSYALTDLGNLRRANEVVEDALEISNEAADPYTRVRLYWSLGRIAYENSQPQTALEHFRRAVALLEATEDTIHLARAYLSCAAAALASTGDVADVARQIDQAVALLGPRPADSDLAIVRWLEAMIATRTGDAPRGADLAREAQRLAADVPNQRALATWALAEALTATGDKGTEAAWREAIGALEGVGTVREHAESLRGFARFLRHSGRESEALDVLDRAASLAGTLANDSVAADR</sequence>
<dbReference type="PANTHER" id="PTHR45954:SF1">
    <property type="entry name" value="LD33695P"/>
    <property type="match status" value="1"/>
</dbReference>
<dbReference type="SUPFAM" id="SSF48452">
    <property type="entry name" value="TPR-like"/>
    <property type="match status" value="2"/>
</dbReference>
<evidence type="ECO:0000313" key="4">
    <source>
        <dbReference type="EMBL" id="CAB4686339.1"/>
    </source>
</evidence>
<gene>
    <name evidence="4" type="ORF">UFOPK2399_00336</name>
</gene>
<proteinExistence type="predicted"/>
<evidence type="ECO:0000256" key="3">
    <source>
        <dbReference type="ARBA" id="ARBA00022737"/>
    </source>
</evidence>
<dbReference type="SMART" id="SM00028">
    <property type="entry name" value="TPR"/>
    <property type="match status" value="4"/>
</dbReference>
<dbReference type="PROSITE" id="PS50005">
    <property type="entry name" value="TPR"/>
    <property type="match status" value="1"/>
</dbReference>
<dbReference type="InterPro" id="IPR011990">
    <property type="entry name" value="TPR-like_helical_dom_sf"/>
</dbReference>
<evidence type="ECO:0000256" key="1">
    <source>
        <dbReference type="ARBA" id="ARBA00004496"/>
    </source>
</evidence>
<accession>A0A6J6NIZ9</accession>
<dbReference type="AlphaFoldDB" id="A0A6J6NIZ9"/>
<reference evidence="4" key="1">
    <citation type="submission" date="2020-05" db="EMBL/GenBank/DDBJ databases">
        <authorList>
            <person name="Chiriac C."/>
            <person name="Salcher M."/>
            <person name="Ghai R."/>
            <person name="Kavagutti S V."/>
        </authorList>
    </citation>
    <scope>NUCLEOTIDE SEQUENCE</scope>
</reference>
<dbReference type="InterPro" id="IPR019734">
    <property type="entry name" value="TPR_rpt"/>
</dbReference>
<dbReference type="InterPro" id="IPR052386">
    <property type="entry name" value="GPSM"/>
</dbReference>
<comment type="subcellular location">
    <subcellularLocation>
        <location evidence="1">Cytoplasm</location>
    </subcellularLocation>
</comment>
<keyword evidence="2" id="KW-0963">Cytoplasm</keyword>
<protein>
    <submittedName>
        <fullName evidence="4">Unannotated protein</fullName>
    </submittedName>
</protein>
<name>A0A6J6NIZ9_9ZZZZ</name>
<dbReference type="EMBL" id="CAEZXP010000001">
    <property type="protein sequence ID" value="CAB4686339.1"/>
    <property type="molecule type" value="Genomic_DNA"/>
</dbReference>
<evidence type="ECO:0000256" key="2">
    <source>
        <dbReference type="ARBA" id="ARBA00022490"/>
    </source>
</evidence>
<dbReference type="GO" id="GO:0005092">
    <property type="term" value="F:GDP-dissociation inhibitor activity"/>
    <property type="evidence" value="ECO:0007669"/>
    <property type="project" value="TreeGrafter"/>
</dbReference>
<dbReference type="GO" id="GO:0001965">
    <property type="term" value="F:G-protein alpha-subunit binding"/>
    <property type="evidence" value="ECO:0007669"/>
    <property type="project" value="TreeGrafter"/>
</dbReference>
<organism evidence="4">
    <name type="scientific">freshwater metagenome</name>
    <dbReference type="NCBI Taxonomy" id="449393"/>
    <lineage>
        <taxon>unclassified sequences</taxon>
        <taxon>metagenomes</taxon>
        <taxon>ecological metagenomes</taxon>
    </lineage>
</organism>
<dbReference type="GO" id="GO:0005938">
    <property type="term" value="C:cell cortex"/>
    <property type="evidence" value="ECO:0007669"/>
    <property type="project" value="TreeGrafter"/>
</dbReference>
<keyword evidence="3" id="KW-0677">Repeat</keyword>